<proteinExistence type="predicted"/>
<organism evidence="2 3">
    <name type="scientific">Plutella xylostella</name>
    <name type="common">Diamondback moth</name>
    <name type="synonym">Plutella maculipennis</name>
    <dbReference type="NCBI Taxonomy" id="51655"/>
    <lineage>
        <taxon>Eukaryota</taxon>
        <taxon>Metazoa</taxon>
        <taxon>Ecdysozoa</taxon>
        <taxon>Arthropoda</taxon>
        <taxon>Hexapoda</taxon>
        <taxon>Insecta</taxon>
        <taxon>Pterygota</taxon>
        <taxon>Neoptera</taxon>
        <taxon>Endopterygota</taxon>
        <taxon>Lepidoptera</taxon>
        <taxon>Glossata</taxon>
        <taxon>Ditrysia</taxon>
        <taxon>Yponomeutoidea</taxon>
        <taxon>Plutellidae</taxon>
        <taxon>Plutella</taxon>
    </lineage>
</organism>
<evidence type="ECO:0000313" key="2">
    <source>
        <dbReference type="EMBL" id="KAG7308659.1"/>
    </source>
</evidence>
<dbReference type="InterPro" id="IPR055304">
    <property type="entry name" value="CHCHD2/10-like"/>
</dbReference>
<dbReference type="EMBL" id="JAHIBW010000008">
    <property type="protein sequence ID" value="KAG7308659.1"/>
    <property type="molecule type" value="Genomic_DNA"/>
</dbReference>
<reference evidence="2 3" key="1">
    <citation type="submission" date="2021-06" db="EMBL/GenBank/DDBJ databases">
        <title>A haploid diamondback moth (Plutella xylostella L.) genome assembly resolves 31 chromosomes and identifies a diamide resistance mutation.</title>
        <authorList>
            <person name="Ward C.M."/>
            <person name="Perry K.D."/>
            <person name="Baker G."/>
            <person name="Powis K."/>
            <person name="Heckel D.G."/>
            <person name="Baxter S.W."/>
        </authorList>
    </citation>
    <scope>NUCLEOTIDE SEQUENCE [LARGE SCALE GENOMIC DNA]</scope>
    <source>
        <strain evidence="2 3">LV</strain>
        <tissue evidence="2">Single pupa</tissue>
    </source>
</reference>
<evidence type="ECO:0000313" key="3">
    <source>
        <dbReference type="Proteomes" id="UP000823941"/>
    </source>
</evidence>
<dbReference type="PANTHER" id="PTHR13523">
    <property type="entry name" value="COILED-COIL-HELIX-COILED-COIL-HELIX DOMAIN CONTAINING 2/NUR77"/>
    <property type="match status" value="1"/>
</dbReference>
<dbReference type="Proteomes" id="UP000823941">
    <property type="component" value="Chromosome 8"/>
</dbReference>
<keyword evidence="3" id="KW-1185">Reference proteome</keyword>
<gene>
    <name evidence="2" type="ORF">JYU34_005881</name>
</gene>
<feature type="region of interest" description="Disordered" evidence="1">
    <location>
        <begin position="1"/>
        <end position="44"/>
    </location>
</feature>
<protein>
    <recommendedName>
        <fullName evidence="4">CHCH domain-containing protein</fullName>
    </recommendedName>
</protein>
<feature type="compositionally biased region" description="Pro residues" evidence="1">
    <location>
        <begin position="31"/>
        <end position="41"/>
    </location>
</feature>
<evidence type="ECO:0008006" key="4">
    <source>
        <dbReference type="Google" id="ProtNLM"/>
    </source>
</evidence>
<dbReference type="PROSITE" id="PS51808">
    <property type="entry name" value="CHCH"/>
    <property type="match status" value="1"/>
</dbReference>
<feature type="compositionally biased region" description="Gly residues" evidence="1">
    <location>
        <begin position="7"/>
        <end position="22"/>
    </location>
</feature>
<dbReference type="PANTHER" id="PTHR13523:SF2">
    <property type="entry name" value="COILED-COIL-HELIX-COILED-COIL-HELIX DOMAIN CONTAINING 2, ISOFORM A-RELATED"/>
    <property type="match status" value="1"/>
</dbReference>
<name>A0ABQ7QUE1_PLUXY</name>
<accession>A0ABQ7QUE1</accession>
<sequence length="140" mass="14335">MPPGRSGRSGGGGGSKGAGNRSGSGNKPARRPPPPPPPVVAAPPQRSMFRDAAAVAGGVAVGSAVGHVAGEAITGMFSGRKKEQVEESLPRGYQLGAEPSGPCAFEISQFLQCASQTENLDGCAYYNDALKECKKRNRLP</sequence>
<comment type="caution">
    <text evidence="2">The sequence shown here is derived from an EMBL/GenBank/DDBJ whole genome shotgun (WGS) entry which is preliminary data.</text>
</comment>
<evidence type="ECO:0000256" key="1">
    <source>
        <dbReference type="SAM" id="MobiDB-lite"/>
    </source>
</evidence>